<dbReference type="KEGG" id="lxx:Lxx14180"/>
<gene>
    <name evidence="2" type="ordered locus">Lxx14180</name>
</gene>
<evidence type="ECO:0000256" key="1">
    <source>
        <dbReference type="SAM" id="MobiDB-lite"/>
    </source>
</evidence>
<keyword evidence="3" id="KW-1185">Reference proteome</keyword>
<proteinExistence type="predicted"/>
<dbReference type="STRING" id="281090.Lxx14180"/>
<evidence type="ECO:0000313" key="3">
    <source>
        <dbReference type="Proteomes" id="UP000001306"/>
    </source>
</evidence>
<accession>Q6AEG2</accession>
<feature type="region of interest" description="Disordered" evidence="1">
    <location>
        <begin position="1"/>
        <end position="78"/>
    </location>
</feature>
<name>Q6AEG2_LEIXX</name>
<dbReference type="Proteomes" id="UP000001306">
    <property type="component" value="Chromosome"/>
</dbReference>
<dbReference type="HOGENOM" id="CLU_059319_1_0_11"/>
<dbReference type="InterPro" id="IPR023346">
    <property type="entry name" value="Lysozyme-like_dom_sf"/>
</dbReference>
<protein>
    <recommendedName>
        <fullName evidence="4">Secreted protein</fullName>
    </recommendedName>
</protein>
<reference evidence="2 3" key="1">
    <citation type="journal article" date="2004" name="Mol. Plant Microbe Interact.">
        <title>The genome sequence of the Gram-positive sugarcane pathogen Leifsonia xyli subsp. xyli.</title>
        <authorList>
            <person name="Monteiro-Vitorello C.B."/>
            <person name="Camargo L.E.A."/>
            <person name="Van Sluys M.A."/>
            <person name="Kitajima J.P."/>
            <person name="Truffi D."/>
            <person name="do Amaral A.M."/>
            <person name="Harakava R."/>
            <person name="de Oliveira J.C.F."/>
            <person name="Wood D."/>
            <person name="de Oliveira M.C."/>
            <person name="Miyaki C.Y."/>
            <person name="Takita M.A."/>
            <person name="da Silva A.C.R."/>
            <person name="Furlan L.R."/>
            <person name="Carraro D.M."/>
            <person name="Camarotte G."/>
            <person name="Almeida N.F. Jr."/>
            <person name="Carrer H."/>
            <person name="Coutinho L.L."/>
            <person name="El-Dorry H.A."/>
            <person name="Ferro M.I.T."/>
            <person name="Gagliardi P.R."/>
            <person name="Giglioti E."/>
            <person name="Goldman M.H.S."/>
            <person name="Goldman G.H."/>
            <person name="Kimura E.T."/>
            <person name="Ferro E.S."/>
            <person name="Kuramae E.E."/>
            <person name="Lemos E.G.M."/>
            <person name="Lemos M.V.F."/>
            <person name="Mauro S.M.Z."/>
            <person name="Machado M.A."/>
            <person name="Marino C.L."/>
            <person name="Menck C.F."/>
            <person name="Nunes L.R."/>
            <person name="Oliveira R.C."/>
            <person name="Pereira G.G."/>
            <person name="Siqueira W."/>
            <person name="de Souza A.A."/>
            <person name="Tsai S.M."/>
            <person name="Zanca A.S."/>
            <person name="Simpson A.J.G."/>
            <person name="Brumbley S.M."/>
            <person name="Setubal J.C."/>
        </authorList>
    </citation>
    <scope>NUCLEOTIDE SEQUENCE [LARGE SCALE GENOMIC DNA]</scope>
    <source>
        <strain evidence="2 3">CTCB07</strain>
    </source>
</reference>
<dbReference type="EMBL" id="AE016822">
    <property type="protein sequence ID" value="AAT89234.1"/>
    <property type="molecule type" value="Genomic_DNA"/>
</dbReference>
<dbReference type="AlphaFoldDB" id="Q6AEG2"/>
<dbReference type="RefSeq" id="WP_011186226.1">
    <property type="nucleotide sequence ID" value="NC_006087.1"/>
</dbReference>
<dbReference type="SUPFAM" id="SSF53955">
    <property type="entry name" value="Lysozyme-like"/>
    <property type="match status" value="1"/>
</dbReference>
<sequence length="330" mass="34863">MLHHVAPPHPNHPGRATPRNPGASHPRHTPRLGRTPSAGASARTGAVPACQRALPRERSSPCRAPNGRVPAGREAQPRKLMLSSLRSTFRKTNTPLAKVVSGTVAVLLSTSLIAPAIAQQQASERATRELSDSTGLHREQLSVYKGIWRDRLETEAKNALAGAEQTVQANAAKADASAAKTMMASLTGYTKLDDSQLRVSIDRTNAASAALAAAGAEADRLAEAAAANTPEGAKTTARRLAAGAYGWGDAQFQCLSDLWQKESGWNYRASNGSSGATGIPQALPGSKMAAFGSDWADNATTQIEWGLHYIERGYGTPCSAWGHSQPVGWY</sequence>
<organism evidence="2 3">
    <name type="scientific">Leifsonia xyli subsp. xyli (strain CTCB07)</name>
    <dbReference type="NCBI Taxonomy" id="281090"/>
    <lineage>
        <taxon>Bacteria</taxon>
        <taxon>Bacillati</taxon>
        <taxon>Actinomycetota</taxon>
        <taxon>Actinomycetes</taxon>
        <taxon>Micrococcales</taxon>
        <taxon>Microbacteriaceae</taxon>
        <taxon>Leifsonia</taxon>
    </lineage>
</organism>
<evidence type="ECO:0008006" key="4">
    <source>
        <dbReference type="Google" id="ProtNLM"/>
    </source>
</evidence>
<evidence type="ECO:0000313" key="2">
    <source>
        <dbReference type="EMBL" id="AAT89234.1"/>
    </source>
</evidence>
<dbReference type="eggNOG" id="COG3583">
    <property type="taxonomic scope" value="Bacteria"/>
</dbReference>